<dbReference type="CDD" id="cd12108">
    <property type="entry name" value="Hr-like"/>
    <property type="match status" value="1"/>
</dbReference>
<dbReference type="PATRIC" id="fig|698759.3.peg.5221"/>
<name>L1KUB7_9ACTN</name>
<keyword evidence="3" id="KW-1185">Reference proteome</keyword>
<evidence type="ECO:0000313" key="2">
    <source>
        <dbReference type="EMBL" id="EKX64055.1"/>
    </source>
</evidence>
<evidence type="ECO:0000259" key="1">
    <source>
        <dbReference type="Pfam" id="PF01814"/>
    </source>
</evidence>
<evidence type="ECO:0000313" key="3">
    <source>
        <dbReference type="Proteomes" id="UP000010411"/>
    </source>
</evidence>
<gene>
    <name evidence="2" type="ORF">STRIP9103_07537</name>
</gene>
<accession>L1KUB7</accession>
<protein>
    <submittedName>
        <fullName evidence="2">Hemerythrin HHE cation binding domain protein</fullName>
    </submittedName>
</protein>
<dbReference type="InterPro" id="IPR012312">
    <property type="entry name" value="Hemerythrin-like"/>
</dbReference>
<dbReference type="OrthoDB" id="7059309at2"/>
<comment type="caution">
    <text evidence="2">The sequence shown here is derived from an EMBL/GenBank/DDBJ whole genome shotgun (WGS) entry which is preliminary data.</text>
</comment>
<dbReference type="Proteomes" id="UP000010411">
    <property type="component" value="Unassembled WGS sequence"/>
</dbReference>
<organism evidence="2 3">
    <name type="scientific">Streptomyces ipomoeae 91-03</name>
    <dbReference type="NCBI Taxonomy" id="698759"/>
    <lineage>
        <taxon>Bacteria</taxon>
        <taxon>Bacillati</taxon>
        <taxon>Actinomycetota</taxon>
        <taxon>Actinomycetes</taxon>
        <taxon>Kitasatosporales</taxon>
        <taxon>Streptomycetaceae</taxon>
        <taxon>Streptomyces</taxon>
    </lineage>
</organism>
<sequence length="208" mass="22547">MDDQPPTKVAVAALSGPRLGGARAVELPSLMTGATTTALPSKEEIVTTLTQQLHHEHEHLLPHIEALRTVADTVGRATPEALGTALADLQLFLADHLIPHAEAEERVLYPAVARVMGAAEATATMSREHAEVGRLARELGTLREAMGRDGLNGEGQAALRRVLYGLYTLVKVHFAKEEEIYLPLLEERLTASEAEQLLAELAHPDPRR</sequence>
<proteinExistence type="predicted"/>
<feature type="domain" description="Hemerythrin-like" evidence="1">
    <location>
        <begin position="49"/>
        <end position="185"/>
    </location>
</feature>
<dbReference type="Pfam" id="PF01814">
    <property type="entry name" value="Hemerythrin"/>
    <property type="match status" value="1"/>
</dbReference>
<reference evidence="2 3" key="1">
    <citation type="submission" date="2012-11" db="EMBL/GenBank/DDBJ databases">
        <authorList>
            <person name="Huguet-Tapia J.C."/>
            <person name="Durkin A.S."/>
            <person name="Pettis G.S."/>
            <person name="Badger J.H."/>
        </authorList>
    </citation>
    <scope>NUCLEOTIDE SEQUENCE [LARGE SCALE GENOMIC DNA]</scope>
    <source>
        <strain evidence="2 3">91-03</strain>
    </source>
</reference>
<dbReference type="EMBL" id="AEJC01000397">
    <property type="protein sequence ID" value="EKX64055.1"/>
    <property type="molecule type" value="Genomic_DNA"/>
</dbReference>
<dbReference type="Gene3D" id="1.20.120.520">
    <property type="entry name" value="nmb1532 protein domain like"/>
    <property type="match status" value="1"/>
</dbReference>
<dbReference type="RefSeq" id="WP_009322765.1">
    <property type="nucleotide sequence ID" value="NZ_AEJC01000397.1"/>
</dbReference>
<dbReference type="AlphaFoldDB" id="L1KUB7"/>